<dbReference type="EMBL" id="CP113088">
    <property type="protein sequence ID" value="WAC03597.1"/>
    <property type="molecule type" value="Genomic_DNA"/>
</dbReference>
<protein>
    <submittedName>
        <fullName evidence="2">Aryl-sulfate sulfotransferase</fullName>
    </submittedName>
</protein>
<evidence type="ECO:0000313" key="3">
    <source>
        <dbReference type="Proteomes" id="UP001164705"/>
    </source>
</evidence>
<dbReference type="PANTHER" id="PTHR35340">
    <property type="entry name" value="PQQ ENZYME REPEAT PROTEIN-RELATED"/>
    <property type="match status" value="1"/>
</dbReference>
<dbReference type="InterPro" id="IPR010262">
    <property type="entry name" value="Arylsulfotransferase_bact"/>
</dbReference>
<keyword evidence="1" id="KW-0732">Signal</keyword>
<keyword evidence="3" id="KW-1185">Reference proteome</keyword>
<name>A0A9E8MZZ5_9FLAO</name>
<dbReference type="InterPro" id="IPR053143">
    <property type="entry name" value="Arylsulfate_ST"/>
</dbReference>
<gene>
    <name evidence="2" type="ORF">N7U66_09060</name>
</gene>
<dbReference type="RefSeq" id="WP_267678232.1">
    <property type="nucleotide sequence ID" value="NZ_CP113088.1"/>
</dbReference>
<evidence type="ECO:0000256" key="1">
    <source>
        <dbReference type="SAM" id="SignalP"/>
    </source>
</evidence>
<dbReference type="AlphaFoldDB" id="A0A9E8MZZ5"/>
<reference evidence="2" key="1">
    <citation type="submission" date="2022-11" db="EMBL/GenBank/DDBJ databases">
        <title>Lacinutrix neustonica HL-RS19T sp. nov., isolated from the surface microlayer sample of brackish Lake Shihwa.</title>
        <authorList>
            <person name="Choi J.Y."/>
            <person name="Hwang C.Y."/>
        </authorList>
    </citation>
    <scope>NUCLEOTIDE SEQUENCE</scope>
    <source>
        <strain evidence="2">HL-RS19</strain>
    </source>
</reference>
<dbReference type="GO" id="GO:0004062">
    <property type="term" value="F:aryl sulfotransferase activity"/>
    <property type="evidence" value="ECO:0007669"/>
    <property type="project" value="InterPro"/>
</dbReference>
<dbReference type="Pfam" id="PF05935">
    <property type="entry name" value="Arylsulfotrans"/>
    <property type="match status" value="1"/>
</dbReference>
<sequence>MKQLYLIFLFLALTLHSQNTVGTITNDTNAFNGLTLFSPNNSTETYLINNCGEVVNQWTSTYTPAASVYLLNNGNLLRTGKIYNSEITFGGVGGKIELFDWENNLLWDYNYSTDLVSQHHDIYPLPNGNILILAVTTIPIFDAIEEGRDATNISEGKLFNEQILELQPIGTNQANIVWEWNIKDHLIQDFDATKNNYGSVANNPQRLDINFLNNNNPVANWLHINSMQYNENLDQIILSSRKLSEVYIIDHSTSTAEAASSQGGIYGKGGDFLYRWGNPVAYDHETSTYATLDSQHFPHWIPNGLTDAGKIMIFNNGNSSAISSLAIINPETTGQGIYAYDELNGFSPSAIEWTYEADTPTDFFSAILSSGQRLPNGNTLICDGDSGYFFEIDSNKNTVWEYVNPDTSTGVLNQGDSPALNFVFRAHKFPLDYPAFNGRDLTPRVPIEGNPDLSNCTVLSTTEYVVTPVEIKLYPNPVVNDLFLGLRKRYS</sequence>
<feature type="signal peptide" evidence="1">
    <location>
        <begin position="1"/>
        <end position="21"/>
    </location>
</feature>
<organism evidence="2 3">
    <name type="scientific">Lacinutrix neustonica</name>
    <dbReference type="NCBI Taxonomy" id="2980107"/>
    <lineage>
        <taxon>Bacteria</taxon>
        <taxon>Pseudomonadati</taxon>
        <taxon>Bacteroidota</taxon>
        <taxon>Flavobacteriia</taxon>
        <taxon>Flavobacteriales</taxon>
        <taxon>Flavobacteriaceae</taxon>
        <taxon>Lacinutrix</taxon>
    </lineage>
</organism>
<dbReference type="Proteomes" id="UP001164705">
    <property type="component" value="Chromosome"/>
</dbReference>
<dbReference type="PANTHER" id="PTHR35340:SF5">
    <property type="entry name" value="ASST-DOMAIN-CONTAINING PROTEIN"/>
    <property type="match status" value="1"/>
</dbReference>
<feature type="chain" id="PRO_5039525647" evidence="1">
    <location>
        <begin position="22"/>
        <end position="491"/>
    </location>
</feature>
<dbReference type="KEGG" id="lnu:N7U66_09060"/>
<evidence type="ECO:0000313" key="2">
    <source>
        <dbReference type="EMBL" id="WAC03597.1"/>
    </source>
</evidence>
<proteinExistence type="predicted"/>
<accession>A0A9E8MZZ5</accession>